<evidence type="ECO:0000256" key="1">
    <source>
        <dbReference type="SAM" id="MobiDB-lite"/>
    </source>
</evidence>
<feature type="compositionally biased region" description="Basic and acidic residues" evidence="1">
    <location>
        <begin position="190"/>
        <end position="236"/>
    </location>
</feature>
<feature type="compositionally biased region" description="Basic and acidic residues" evidence="1">
    <location>
        <begin position="364"/>
        <end position="394"/>
    </location>
</feature>
<feature type="region of interest" description="Disordered" evidence="1">
    <location>
        <begin position="633"/>
        <end position="739"/>
    </location>
</feature>
<proteinExistence type="predicted"/>
<feature type="compositionally biased region" description="Basic and acidic residues" evidence="1">
    <location>
        <begin position="690"/>
        <end position="738"/>
    </location>
</feature>
<dbReference type="AlphaFoldDB" id="A0A086QAI8"/>
<gene>
    <name evidence="2" type="ORF">TGVAND_312240</name>
</gene>
<comment type="caution">
    <text evidence="2">The sequence shown here is derived from an EMBL/GenBank/DDBJ whole genome shotgun (WGS) entry which is preliminary data.</text>
</comment>
<dbReference type="Proteomes" id="UP000028840">
    <property type="component" value="Unassembled WGS sequence"/>
</dbReference>
<feature type="compositionally biased region" description="Basic and acidic residues" evidence="1">
    <location>
        <begin position="520"/>
        <end position="539"/>
    </location>
</feature>
<feature type="region of interest" description="Disordered" evidence="1">
    <location>
        <begin position="97"/>
        <end position="236"/>
    </location>
</feature>
<sequence length="848" mass="94430">MHSAAVGDEDSLQTRHACEDLQPSHTRTPRTIADCLSPSRFSPTSSTASRLRPSPPSVSPSCMLALSNKAPLAPRCHPATSRGTVLRCSAQRCETKDGRRLLESQSRSSSPPVKTRTVSRNGARKTGPRSASYTHPASLSPPPSASGVGSELPREERRKNAKPAGRTQSLPPCASVSVGSSRPPRASLSPRRERQCCRARRDAENAWTQGERDRDRGGNSTHRSREGWSPDARRERVSPVPEEAFCFSDSSPHLHCHHACHPRRQREARAASASQSRLDLFHHRNLTFKIPLPASSENPSSRASAASRVSAAPPSPASTSAYVYSTRLDGCFACSPRARREQYEQDLKFKGRIVPRTRAREIRDACAKAEREETVRRRERERTLREKKDQEHADVSGTRKRQETPDSRGRDQTPSVCPERRRQRRSPTGEAAATAHEREDSAWVQTEFVYDQEDANGCGNYSAPLAGSDKAFLDSYKREARLGSASSRDEVRREEETRVLDEERETAEKKAVPPSTLESRCCHKDTREKEGPCRSETGKRASARAPEAFHFLRNGEGDAGKGSEEASKNAAVSSSTAPRERTHCMQKTTHPPVQSQLCFIPRRLGSAITTARAIHEQGGEKRGGRCEETLESLKQTERRNRRTTVLRQTAGPRAASRSGRRPFLSDEKAKHSPHRGRTELVCRLDGSISVDRRSVSPRRPRWERGKDEREQSARNKSRREAAEEAESRANGDLDRKQAEAVSRAIQSPVSVNVVEKNAKKLLHSMQRELGHRAPSLLPVQAKLQQLVEVSFSFLSVFVLRRREQSGNSGHLRGFRRLPCVVGSKVSEKRRARVFGSVERKSQKSGAFP</sequence>
<evidence type="ECO:0000313" key="3">
    <source>
        <dbReference type="Proteomes" id="UP000028840"/>
    </source>
</evidence>
<feature type="region of interest" description="Disordered" evidence="1">
    <location>
        <begin position="1"/>
        <end position="62"/>
    </location>
</feature>
<dbReference type="EMBL" id="AEYJ02000502">
    <property type="protein sequence ID" value="KFH09620.1"/>
    <property type="molecule type" value="Genomic_DNA"/>
</dbReference>
<feature type="compositionally biased region" description="Low complexity" evidence="1">
    <location>
        <begin position="293"/>
        <end position="319"/>
    </location>
</feature>
<feature type="compositionally biased region" description="Basic and acidic residues" evidence="1">
    <location>
        <begin position="553"/>
        <end position="567"/>
    </location>
</feature>
<feature type="region of interest" description="Disordered" evidence="1">
    <location>
        <begin position="364"/>
        <end position="440"/>
    </location>
</feature>
<reference evidence="2 3" key="1">
    <citation type="submission" date="2014-08" db="EMBL/GenBank/DDBJ databases">
        <authorList>
            <person name="Sibley D."/>
            <person name="Venepally P."/>
            <person name="Karamycheva S."/>
            <person name="Hadjithomas M."/>
            <person name="Khan A."/>
            <person name="Brunk B."/>
            <person name="Roos D."/>
            <person name="Caler E."/>
            <person name="Lorenzi H."/>
        </authorList>
    </citation>
    <scope>NUCLEOTIDE SEQUENCE [LARGE SCALE GENOMIC DNA]</scope>
    <source>
        <strain evidence="2 3">VAND</strain>
    </source>
</reference>
<reference evidence="2 3" key="2">
    <citation type="journal article" date="2015" name="Eukaryot. Cell">
        <title>Genetic mapping reveals that sinefungin resistance in Toxoplasma gondii is controlled by a putative amino acid transporter locus that can be used as a negative selectable marker.</title>
        <authorList>
            <person name="Behnke M.S."/>
            <person name="Khan A."/>
            <person name="Sibley L.D."/>
        </authorList>
    </citation>
    <scope>NUCLEOTIDE SEQUENCE [LARGE SCALE GENOMIC DNA]</scope>
    <source>
        <strain evidence="2 3">VAND</strain>
    </source>
</reference>
<protein>
    <submittedName>
        <fullName evidence="2">Uncharacterized protein</fullName>
    </submittedName>
</protein>
<organism evidence="2 3">
    <name type="scientific">Toxoplasma gondii VAND</name>
    <dbReference type="NCBI Taxonomy" id="933077"/>
    <lineage>
        <taxon>Eukaryota</taxon>
        <taxon>Sar</taxon>
        <taxon>Alveolata</taxon>
        <taxon>Apicomplexa</taxon>
        <taxon>Conoidasida</taxon>
        <taxon>Coccidia</taxon>
        <taxon>Eucoccidiorida</taxon>
        <taxon>Eimeriorina</taxon>
        <taxon>Sarcocystidae</taxon>
        <taxon>Toxoplasma</taxon>
    </lineage>
</organism>
<feature type="compositionally biased region" description="Basic and acidic residues" evidence="1">
    <location>
        <begin position="480"/>
        <end position="511"/>
    </location>
</feature>
<feature type="region of interest" description="Disordered" evidence="1">
    <location>
        <begin position="292"/>
        <end position="319"/>
    </location>
</feature>
<dbReference type="VEuPathDB" id="ToxoDB:TGVAND_312240"/>
<evidence type="ECO:0000313" key="2">
    <source>
        <dbReference type="EMBL" id="KFH09620.1"/>
    </source>
</evidence>
<feature type="compositionally biased region" description="Low complexity" evidence="1">
    <location>
        <begin position="180"/>
        <end position="189"/>
    </location>
</feature>
<accession>A0A086QAI8</accession>
<name>A0A086QAI8_TOXGO</name>
<feature type="compositionally biased region" description="Polar residues" evidence="1">
    <location>
        <begin position="39"/>
        <end position="49"/>
    </location>
</feature>
<feature type="region of interest" description="Disordered" evidence="1">
    <location>
        <begin position="480"/>
        <end position="581"/>
    </location>
</feature>
<feature type="compositionally biased region" description="Basic and acidic residues" evidence="1">
    <location>
        <begin position="400"/>
        <end position="411"/>
    </location>
</feature>
<dbReference type="OrthoDB" id="10565495at2759"/>
<feature type="compositionally biased region" description="Basic and acidic residues" evidence="1">
    <location>
        <begin position="663"/>
        <end position="682"/>
    </location>
</feature>